<evidence type="ECO:0000313" key="2">
    <source>
        <dbReference type="Proteomes" id="UP000178091"/>
    </source>
</evidence>
<organism evidence="1 2">
    <name type="scientific">Candidatus Adlerbacteria bacterium RIFCSPHIGHO2_12_FULL_53_18</name>
    <dbReference type="NCBI Taxonomy" id="1797242"/>
    <lineage>
        <taxon>Bacteria</taxon>
        <taxon>Candidatus Adleribacteriota</taxon>
    </lineage>
</organism>
<reference evidence="1 2" key="1">
    <citation type="journal article" date="2016" name="Nat. Commun.">
        <title>Thousands of microbial genomes shed light on interconnected biogeochemical processes in an aquifer system.</title>
        <authorList>
            <person name="Anantharaman K."/>
            <person name="Brown C.T."/>
            <person name="Hug L.A."/>
            <person name="Sharon I."/>
            <person name="Castelle C.J."/>
            <person name="Probst A.J."/>
            <person name="Thomas B.C."/>
            <person name="Singh A."/>
            <person name="Wilkins M.J."/>
            <person name="Karaoz U."/>
            <person name="Brodie E.L."/>
            <person name="Williams K.H."/>
            <person name="Hubbard S.S."/>
            <person name="Banfield J.F."/>
        </authorList>
    </citation>
    <scope>NUCLEOTIDE SEQUENCE [LARGE SCALE GENOMIC DNA]</scope>
</reference>
<dbReference type="EMBL" id="MEWW01000003">
    <property type="protein sequence ID" value="OGC85128.1"/>
    <property type="molecule type" value="Genomic_DNA"/>
</dbReference>
<evidence type="ECO:0000313" key="1">
    <source>
        <dbReference type="EMBL" id="OGC85128.1"/>
    </source>
</evidence>
<dbReference type="Proteomes" id="UP000178091">
    <property type="component" value="Unassembled WGS sequence"/>
</dbReference>
<gene>
    <name evidence="1" type="ORF">A3F55_01760</name>
</gene>
<comment type="caution">
    <text evidence="1">The sequence shown here is derived from an EMBL/GenBank/DDBJ whole genome shotgun (WGS) entry which is preliminary data.</text>
</comment>
<protein>
    <submittedName>
        <fullName evidence="1">Uncharacterized protein</fullName>
    </submittedName>
</protein>
<accession>A0A1F4XU79</accession>
<dbReference type="AlphaFoldDB" id="A0A1F4XU79"/>
<name>A0A1F4XU79_9BACT</name>
<sequence length="73" mass="7681">MAGAVALFGAITVANASLPPKNALPPRGSYVFIEEPIVVGPVGRTHGSQHIDSEEAQRILIESAFHFLARGLS</sequence>
<proteinExistence type="predicted"/>